<dbReference type="InterPro" id="IPR032091">
    <property type="entry name" value="Malt_amylase-like_C"/>
</dbReference>
<dbReference type="PANTHER" id="PTHR10357:SF179">
    <property type="entry name" value="NEUTRAL AND BASIC AMINO ACID TRANSPORT PROTEIN RBAT"/>
    <property type="match status" value="1"/>
</dbReference>
<dbReference type="SUPFAM" id="SSF51011">
    <property type="entry name" value="Glycosyl hydrolase domain"/>
    <property type="match status" value="1"/>
</dbReference>
<name>A0AAU7D443_9BACT</name>
<feature type="compositionally biased region" description="Polar residues" evidence="2">
    <location>
        <begin position="277"/>
        <end position="289"/>
    </location>
</feature>
<dbReference type="InterPro" id="IPR045857">
    <property type="entry name" value="O16G_dom_2"/>
</dbReference>
<dbReference type="SMART" id="SM00642">
    <property type="entry name" value="Aamy"/>
    <property type="match status" value="1"/>
</dbReference>
<dbReference type="Gene3D" id="3.90.400.10">
    <property type="entry name" value="Oligo-1,6-glucosidase, Domain 2"/>
    <property type="match status" value="1"/>
</dbReference>
<dbReference type="EMBL" id="CP121195">
    <property type="protein sequence ID" value="XBH12533.1"/>
    <property type="molecule type" value="Genomic_DNA"/>
</dbReference>
<feature type="compositionally biased region" description="Basic and acidic residues" evidence="2">
    <location>
        <begin position="448"/>
        <end position="457"/>
    </location>
</feature>
<protein>
    <submittedName>
        <fullName evidence="5">Alpha-glucosidase</fullName>
    </submittedName>
</protein>
<dbReference type="PANTHER" id="PTHR10357">
    <property type="entry name" value="ALPHA-AMYLASE FAMILY MEMBER"/>
    <property type="match status" value="1"/>
</dbReference>
<evidence type="ECO:0000256" key="1">
    <source>
        <dbReference type="ARBA" id="ARBA00008061"/>
    </source>
</evidence>
<dbReference type="SUPFAM" id="SSF51445">
    <property type="entry name" value="(Trans)glycosidases"/>
    <property type="match status" value="1"/>
</dbReference>
<feature type="region of interest" description="Disordered" evidence="2">
    <location>
        <begin position="268"/>
        <end position="289"/>
    </location>
</feature>
<dbReference type="InterPro" id="IPR006047">
    <property type="entry name" value="GH13_cat_dom"/>
</dbReference>
<dbReference type="RefSeq" id="WP_348266757.1">
    <property type="nucleotide sequence ID" value="NZ_CP121194.1"/>
</dbReference>
<feature type="domain" description="Glycosyl hydrolase family 13 catalytic" evidence="3">
    <location>
        <begin position="67"/>
        <end position="457"/>
    </location>
</feature>
<accession>A0AAU7CWE8</accession>
<dbReference type="CDD" id="cd11333">
    <property type="entry name" value="AmyAc_SI_OligoGlu_DGase"/>
    <property type="match status" value="1"/>
</dbReference>
<dbReference type="GO" id="GO:0009313">
    <property type="term" value="P:oligosaccharide catabolic process"/>
    <property type="evidence" value="ECO:0007669"/>
    <property type="project" value="TreeGrafter"/>
</dbReference>
<sequence>MTQRHRTAIFANWTPLAVLGILISFSLGSAGSHAWAQAPQTVTATTQRSSGAHQNDGPWWKHALIYEIYPRSFQDSNGDGIGDLNGITQRLDYLHSLDVDAVWLSPIYPSPQVDFGYDISDYENIDPQYGTLADFDKLVAEAKKRNIRIIMDMVMNHTSDQHKWFLESKSSRNNPKRDWYVWRDGKGVGPDGKPLPPNNWVSLFGGSAWEYDPTTKQFYYHEFYKQQPDLNWRNPEVEKAMFDSVRFWLDRGVAGFRLDAIPTLFEDPQLRDEPATGGTNAQGDPNLSDIYTNNLPEVHDVMRRLRELVDKYPGNRVLIGETYLPNVQELDKWYGGAKHNELQLPMDMQVGFTNKLDASLFRKRINDAETQINGNQPLFVFDNHDNVRSWNRYGDGVHDQAIARLIATTLLTSRATALMYYGEELGMVTTTPTRKEDVKDPIGITGWPKEKGRDGERTPMQWDDSKNAGFSDAATTWLPVAPDYRTVNVKTEESEPSSLLHWHEQLITMRRNDPTLRDGKQVMIDESNPSVLSYVREGVEGHPAIIVALNFTAKPQTISLDPSAAGVHGKAVTTLLTDAPSLKRNGSLQNITLPPYASWIGSVK</sequence>
<dbReference type="KEGG" id="epl:P4G45_12220"/>
<gene>
    <name evidence="4" type="ORF">P4G45_12220</name>
    <name evidence="5" type="ORF">P8936_12635</name>
</gene>
<evidence type="ECO:0000313" key="5">
    <source>
        <dbReference type="EMBL" id="XBH12533.1"/>
    </source>
</evidence>
<proteinExistence type="inferred from homology"/>
<evidence type="ECO:0000313" key="4">
    <source>
        <dbReference type="EMBL" id="XBH09245.1"/>
    </source>
</evidence>
<feature type="region of interest" description="Disordered" evidence="2">
    <location>
        <begin position="436"/>
        <end position="466"/>
    </location>
</feature>
<dbReference type="FunFam" id="3.90.400.10:FF:000004">
    <property type="entry name" value="Oligo-1,6-glucosidase"/>
    <property type="match status" value="1"/>
</dbReference>
<dbReference type="InterPro" id="IPR017853">
    <property type="entry name" value="GH"/>
</dbReference>
<evidence type="ECO:0000259" key="3">
    <source>
        <dbReference type="SMART" id="SM00642"/>
    </source>
</evidence>
<dbReference type="Gene3D" id="3.20.20.80">
    <property type="entry name" value="Glycosidases"/>
    <property type="match status" value="1"/>
</dbReference>
<comment type="similarity">
    <text evidence="1">Belongs to the glycosyl hydrolase 13 family.</text>
</comment>
<dbReference type="Pfam" id="PF00128">
    <property type="entry name" value="Alpha-amylase"/>
    <property type="match status" value="1"/>
</dbReference>
<dbReference type="EMBL" id="CP121194">
    <property type="protein sequence ID" value="XBH09245.1"/>
    <property type="molecule type" value="Genomic_DNA"/>
</dbReference>
<reference evidence="5" key="1">
    <citation type="submission" date="2023-03" db="EMBL/GenBank/DDBJ databases">
        <title>Edaphobacter sp.</title>
        <authorList>
            <person name="Huber K.J."/>
            <person name="Papendorf J."/>
            <person name="Pilke C."/>
            <person name="Bunk B."/>
            <person name="Sproeer C."/>
            <person name="Pester M."/>
        </authorList>
    </citation>
    <scope>NUCLEOTIDE SEQUENCE</scope>
    <source>
        <strain evidence="4">DSM 109919</strain>
        <strain evidence="5">DSM 109920</strain>
    </source>
</reference>
<dbReference type="Pfam" id="PF16657">
    <property type="entry name" value="Malt_amylase_C"/>
    <property type="match status" value="1"/>
</dbReference>
<dbReference type="InterPro" id="IPR013780">
    <property type="entry name" value="Glyco_hydro_b"/>
</dbReference>
<evidence type="ECO:0000256" key="2">
    <source>
        <dbReference type="SAM" id="MobiDB-lite"/>
    </source>
</evidence>
<dbReference type="AlphaFoldDB" id="A0AAU7D443"/>
<dbReference type="Gene3D" id="2.60.40.1180">
    <property type="entry name" value="Golgi alpha-mannosidase II"/>
    <property type="match status" value="1"/>
</dbReference>
<accession>A0AAU7D443</accession>
<organism evidence="5">
    <name type="scientific">Edaphobacter paludis</name>
    <dbReference type="NCBI Taxonomy" id="3035702"/>
    <lineage>
        <taxon>Bacteria</taxon>
        <taxon>Pseudomonadati</taxon>
        <taxon>Acidobacteriota</taxon>
        <taxon>Terriglobia</taxon>
        <taxon>Terriglobales</taxon>
        <taxon>Acidobacteriaceae</taxon>
        <taxon>Edaphobacter</taxon>
    </lineage>
</organism>
<dbReference type="GO" id="GO:0004556">
    <property type="term" value="F:alpha-amylase activity"/>
    <property type="evidence" value="ECO:0007669"/>
    <property type="project" value="TreeGrafter"/>
</dbReference>